<dbReference type="InterPro" id="IPR020807">
    <property type="entry name" value="PKS_DH"/>
</dbReference>
<gene>
    <name evidence="11" type="ORF">TRUGW13939_02143</name>
</gene>
<dbReference type="Gene3D" id="3.40.47.10">
    <property type="match status" value="1"/>
</dbReference>
<dbReference type="RefSeq" id="XP_035341230.1">
    <property type="nucleotide sequence ID" value="XM_035485337.1"/>
</dbReference>
<dbReference type="SUPFAM" id="SSF50129">
    <property type="entry name" value="GroES-like"/>
    <property type="match status" value="1"/>
</dbReference>
<dbReference type="InterPro" id="IPR009081">
    <property type="entry name" value="PP-bd_ACP"/>
</dbReference>
<dbReference type="Pfam" id="PF23114">
    <property type="entry name" value="NAD-bd_HRPKS_sdrA"/>
    <property type="match status" value="1"/>
</dbReference>
<evidence type="ECO:0000256" key="6">
    <source>
        <dbReference type="ARBA" id="ARBA00023315"/>
    </source>
</evidence>
<keyword evidence="6" id="KW-0012">Acyltransferase</keyword>
<dbReference type="GeneID" id="55989652"/>
<evidence type="ECO:0000313" key="11">
    <source>
        <dbReference type="EMBL" id="QKX55051.1"/>
    </source>
</evidence>
<dbReference type="Pfam" id="PF08659">
    <property type="entry name" value="KR"/>
    <property type="match status" value="1"/>
</dbReference>
<organism evidence="11 12">
    <name type="scientific">Talaromyces rugulosus</name>
    <name type="common">Penicillium rugulosum</name>
    <dbReference type="NCBI Taxonomy" id="121627"/>
    <lineage>
        <taxon>Eukaryota</taxon>
        <taxon>Fungi</taxon>
        <taxon>Dikarya</taxon>
        <taxon>Ascomycota</taxon>
        <taxon>Pezizomycotina</taxon>
        <taxon>Eurotiomycetes</taxon>
        <taxon>Eurotiomycetidae</taxon>
        <taxon>Eurotiales</taxon>
        <taxon>Trichocomaceae</taxon>
        <taxon>Talaromyces</taxon>
        <taxon>Talaromyces sect. Islandici</taxon>
    </lineage>
</organism>
<dbReference type="Proteomes" id="UP000509510">
    <property type="component" value="Chromosome I"/>
</dbReference>
<dbReference type="KEGG" id="trg:TRUGW13939_02143"/>
<dbReference type="GO" id="GO:0030639">
    <property type="term" value="P:polyketide biosynthetic process"/>
    <property type="evidence" value="ECO:0007669"/>
    <property type="project" value="UniProtKB-ARBA"/>
</dbReference>
<dbReference type="OrthoDB" id="329835at2759"/>
<evidence type="ECO:0000259" key="10">
    <source>
        <dbReference type="PROSITE" id="PS52019"/>
    </source>
</evidence>
<keyword evidence="4" id="KW-0521">NADP</keyword>
<dbReference type="Gene3D" id="3.10.129.110">
    <property type="entry name" value="Polyketide synthase dehydratase"/>
    <property type="match status" value="1"/>
</dbReference>
<dbReference type="CDD" id="cd05195">
    <property type="entry name" value="enoyl_red"/>
    <property type="match status" value="1"/>
</dbReference>
<dbReference type="CDD" id="cd00833">
    <property type="entry name" value="PKS"/>
    <property type="match status" value="1"/>
</dbReference>
<feature type="active site" description="Proton donor; for dehydratase activity" evidence="7">
    <location>
        <position position="1207"/>
    </location>
</feature>
<dbReference type="InterPro" id="IPR057326">
    <property type="entry name" value="KR_dom"/>
</dbReference>
<dbReference type="SMART" id="SM00826">
    <property type="entry name" value="PKS_DH"/>
    <property type="match status" value="1"/>
</dbReference>
<dbReference type="SUPFAM" id="SSF47336">
    <property type="entry name" value="ACP-like"/>
    <property type="match status" value="1"/>
</dbReference>
<dbReference type="InterPro" id="IPR016036">
    <property type="entry name" value="Malonyl_transacylase_ACP-bd"/>
</dbReference>
<name>A0A7H8QNC3_TALRU</name>
<dbReference type="InterPro" id="IPR013217">
    <property type="entry name" value="Methyltransf_12"/>
</dbReference>
<feature type="region of interest" description="N-terminal hotdog fold" evidence="7">
    <location>
        <begin position="999"/>
        <end position="1129"/>
    </location>
</feature>
<dbReference type="SMART" id="SM00825">
    <property type="entry name" value="PKS_KS"/>
    <property type="match status" value="1"/>
</dbReference>
<feature type="active site" description="Proton acceptor; for dehydratase activity" evidence="7">
    <location>
        <position position="1031"/>
    </location>
</feature>
<keyword evidence="1" id="KW-0596">Phosphopantetheine</keyword>
<dbReference type="SMART" id="SM00829">
    <property type="entry name" value="PKS_ER"/>
    <property type="match status" value="1"/>
</dbReference>
<dbReference type="Gene3D" id="3.40.50.150">
    <property type="entry name" value="Vaccinia Virus protein VP39"/>
    <property type="match status" value="1"/>
</dbReference>
<dbReference type="Gene3D" id="3.40.50.720">
    <property type="entry name" value="NAD(P)-binding Rossmann-like Domain"/>
    <property type="match status" value="1"/>
</dbReference>
<evidence type="ECO:0000256" key="7">
    <source>
        <dbReference type="PROSITE-ProRule" id="PRU01363"/>
    </source>
</evidence>
<evidence type="ECO:0000256" key="3">
    <source>
        <dbReference type="ARBA" id="ARBA00022679"/>
    </source>
</evidence>
<dbReference type="InterPro" id="IPR036291">
    <property type="entry name" value="NAD(P)-bd_dom_sf"/>
</dbReference>
<feature type="domain" description="Ketosynthase family 3 (KS3)" evidence="9">
    <location>
        <begin position="28"/>
        <end position="453"/>
    </location>
</feature>
<feature type="region of interest" description="C-terminal hotdog fold" evidence="7">
    <location>
        <begin position="1147"/>
        <end position="1297"/>
    </location>
</feature>
<dbReference type="GO" id="GO:0031177">
    <property type="term" value="F:phosphopantetheine binding"/>
    <property type="evidence" value="ECO:0007669"/>
    <property type="project" value="InterPro"/>
</dbReference>
<dbReference type="PROSITE" id="PS52019">
    <property type="entry name" value="PKS_MFAS_DH"/>
    <property type="match status" value="1"/>
</dbReference>
<evidence type="ECO:0000259" key="8">
    <source>
        <dbReference type="PROSITE" id="PS50075"/>
    </source>
</evidence>
<dbReference type="Pfam" id="PF00698">
    <property type="entry name" value="Acyl_transf_1"/>
    <property type="match status" value="1"/>
</dbReference>
<dbReference type="Pfam" id="PF21089">
    <property type="entry name" value="PKS_DH_N"/>
    <property type="match status" value="1"/>
</dbReference>
<dbReference type="SMART" id="SM00823">
    <property type="entry name" value="PKS_PP"/>
    <property type="match status" value="1"/>
</dbReference>
<dbReference type="SUPFAM" id="SSF55048">
    <property type="entry name" value="Probable ACP-binding domain of malonyl-CoA ACP transacylase"/>
    <property type="match status" value="1"/>
</dbReference>
<dbReference type="PANTHER" id="PTHR43775:SF29">
    <property type="entry name" value="ASPERFURANONE POLYKETIDE SYNTHASE AFOG-RELATED"/>
    <property type="match status" value="1"/>
</dbReference>
<dbReference type="Pfam" id="PF02801">
    <property type="entry name" value="Ketoacyl-synt_C"/>
    <property type="match status" value="1"/>
</dbReference>
<dbReference type="Gene3D" id="1.10.1200.10">
    <property type="entry name" value="ACP-like"/>
    <property type="match status" value="1"/>
</dbReference>
<dbReference type="InterPro" id="IPR014031">
    <property type="entry name" value="Ketoacyl_synth_C"/>
</dbReference>
<dbReference type="SUPFAM" id="SSF53901">
    <property type="entry name" value="Thiolase-like"/>
    <property type="match status" value="1"/>
</dbReference>
<dbReference type="InterPro" id="IPR013968">
    <property type="entry name" value="PKS_KR"/>
</dbReference>
<keyword evidence="2" id="KW-0597">Phosphoprotein</keyword>
<dbReference type="InterPro" id="IPR036736">
    <property type="entry name" value="ACP-like_sf"/>
</dbReference>
<dbReference type="Pfam" id="PF22621">
    <property type="entry name" value="CurL-like_PKS_C"/>
    <property type="match status" value="1"/>
</dbReference>
<reference evidence="12" key="1">
    <citation type="submission" date="2020-06" db="EMBL/GenBank/DDBJ databases">
        <title>A chromosome-scale genome assembly of Talaromyces rugulosus W13939.</title>
        <authorList>
            <person name="Wang B."/>
            <person name="Guo L."/>
            <person name="Ye K."/>
            <person name="Wang L."/>
        </authorList>
    </citation>
    <scope>NUCLEOTIDE SEQUENCE [LARGE SCALE GENOMIC DNA]</scope>
    <source>
        <strain evidence="12">W13939</strain>
    </source>
</reference>
<dbReference type="InterPro" id="IPR049900">
    <property type="entry name" value="PKS_mFAS_DH"/>
</dbReference>
<dbReference type="Pfam" id="PF08242">
    <property type="entry name" value="Methyltransf_12"/>
    <property type="match status" value="1"/>
</dbReference>
<proteinExistence type="predicted"/>
<dbReference type="PROSITE" id="PS00012">
    <property type="entry name" value="PHOSPHOPANTETHEINE"/>
    <property type="match status" value="1"/>
</dbReference>
<dbReference type="InterPro" id="IPR056501">
    <property type="entry name" value="NAD-bd_HRPKS_sdrA"/>
</dbReference>
<dbReference type="PROSITE" id="PS50075">
    <property type="entry name" value="CARRIER"/>
    <property type="match status" value="1"/>
</dbReference>
<dbReference type="InterPro" id="IPR029063">
    <property type="entry name" value="SAM-dependent_MTases_sf"/>
</dbReference>
<evidence type="ECO:0000256" key="5">
    <source>
        <dbReference type="ARBA" id="ARBA00023268"/>
    </source>
</evidence>
<accession>A0A7H8QNC3</accession>
<dbReference type="InterPro" id="IPR020806">
    <property type="entry name" value="PKS_PP-bd"/>
</dbReference>
<dbReference type="GO" id="GO:0004312">
    <property type="term" value="F:fatty acid synthase activity"/>
    <property type="evidence" value="ECO:0007669"/>
    <property type="project" value="TreeGrafter"/>
</dbReference>
<evidence type="ECO:0000259" key="9">
    <source>
        <dbReference type="PROSITE" id="PS52004"/>
    </source>
</evidence>
<dbReference type="InterPro" id="IPR042104">
    <property type="entry name" value="PKS_dehydratase_sf"/>
</dbReference>
<evidence type="ECO:0000256" key="4">
    <source>
        <dbReference type="ARBA" id="ARBA00022857"/>
    </source>
</evidence>
<dbReference type="InterPro" id="IPR020841">
    <property type="entry name" value="PKS_Beta-ketoAc_synthase_dom"/>
</dbReference>
<evidence type="ECO:0000256" key="2">
    <source>
        <dbReference type="ARBA" id="ARBA00022553"/>
    </source>
</evidence>
<dbReference type="SMART" id="SM00822">
    <property type="entry name" value="PKS_KR"/>
    <property type="match status" value="1"/>
</dbReference>
<dbReference type="InterPro" id="IPR049552">
    <property type="entry name" value="PKS_DH_N"/>
</dbReference>
<feature type="domain" description="Carrier" evidence="8">
    <location>
        <begin position="2494"/>
        <end position="2571"/>
    </location>
</feature>
<feature type="domain" description="PKS/mFAS DH" evidence="10">
    <location>
        <begin position="999"/>
        <end position="1297"/>
    </location>
</feature>
<dbReference type="Gene3D" id="3.40.366.10">
    <property type="entry name" value="Malonyl-Coenzyme A Acyl Carrier Protein, domain 2"/>
    <property type="match status" value="1"/>
</dbReference>
<dbReference type="InterPro" id="IPR050091">
    <property type="entry name" value="PKS_NRPS_Biosynth_Enz"/>
</dbReference>
<dbReference type="CDD" id="cd05274">
    <property type="entry name" value="KR_FAS_SDR_x"/>
    <property type="match status" value="1"/>
</dbReference>
<dbReference type="Pfam" id="PF13602">
    <property type="entry name" value="ADH_zinc_N_2"/>
    <property type="match status" value="1"/>
</dbReference>
<dbReference type="Pfam" id="PF23297">
    <property type="entry name" value="ACP_SdgA_C"/>
    <property type="match status" value="1"/>
</dbReference>
<dbReference type="SUPFAM" id="SSF51735">
    <property type="entry name" value="NAD(P)-binding Rossmann-fold domains"/>
    <property type="match status" value="2"/>
</dbReference>
<protein>
    <submittedName>
        <fullName evidence="11">Uncharacterized protein</fullName>
    </submittedName>
</protein>
<dbReference type="CDD" id="cd02440">
    <property type="entry name" value="AdoMet_MTases"/>
    <property type="match status" value="1"/>
</dbReference>
<dbReference type="EMBL" id="CP055898">
    <property type="protein sequence ID" value="QKX55051.1"/>
    <property type="molecule type" value="Genomic_DNA"/>
</dbReference>
<dbReference type="Pfam" id="PF00109">
    <property type="entry name" value="ketoacyl-synt"/>
    <property type="match status" value="1"/>
</dbReference>
<evidence type="ECO:0000313" key="12">
    <source>
        <dbReference type="Proteomes" id="UP000509510"/>
    </source>
</evidence>
<keyword evidence="3" id="KW-0808">Transferase</keyword>
<dbReference type="InterPro" id="IPR014030">
    <property type="entry name" value="Ketoacyl_synth_N"/>
</dbReference>
<dbReference type="InterPro" id="IPR011032">
    <property type="entry name" value="GroES-like_sf"/>
</dbReference>
<dbReference type="GO" id="GO:0006633">
    <property type="term" value="P:fatty acid biosynthetic process"/>
    <property type="evidence" value="ECO:0007669"/>
    <property type="project" value="TreeGrafter"/>
</dbReference>
<dbReference type="GO" id="GO:0016491">
    <property type="term" value="F:oxidoreductase activity"/>
    <property type="evidence" value="ECO:0007669"/>
    <property type="project" value="InterPro"/>
</dbReference>
<dbReference type="InterPro" id="IPR020843">
    <property type="entry name" value="ER"/>
</dbReference>
<dbReference type="SUPFAM" id="SSF53335">
    <property type="entry name" value="S-adenosyl-L-methionine-dependent methyltransferases"/>
    <property type="match status" value="1"/>
</dbReference>
<dbReference type="SUPFAM" id="SSF52151">
    <property type="entry name" value="FabD/lysophospholipase-like"/>
    <property type="match status" value="1"/>
</dbReference>
<dbReference type="InterPro" id="IPR016035">
    <property type="entry name" value="Acyl_Trfase/lysoPLipase"/>
</dbReference>
<dbReference type="InterPro" id="IPR001227">
    <property type="entry name" value="Ac_transferase_dom_sf"/>
</dbReference>
<dbReference type="Gene3D" id="3.90.180.10">
    <property type="entry name" value="Medium-chain alcohol dehydrogenases, catalytic domain"/>
    <property type="match status" value="1"/>
</dbReference>
<sequence>MAPSAVKDDQAQEYLHSLDATLVDHDLIEPIAVIGFSLKFPQDATSAESFWKMLMEGRSAMTKVPENRFNVDSFYVPGTQRRDELPVEGGHFIEEDIGLFDAGFFNISPVEASAMDPMQRMMLETAYRAFENAGLPLEKVTGTDTSVFTGCFTTDYLLQLMRDPQYLPTYAATGVAGSLLANRLSWFFDLKGASVNLDSACSSSGMALDWACSQLRDGSCRMSVVGGCNLTFAPEYFELLTNMNMLSHSSRSFSFDSRANGYARGEGFGVVILKRLEDAIMDGDTIRAVIRSTGCNQDGRTPGITQPSSVSQEHLIRETYRKAGLNMALTRFCEAHGTGTAVGDPIESMAIGSAFREFRTPSNPLIVGALKSNIGHLEGAAGIAGLIKVVLCLEKGVIPPNVDFRNVNPKIDPEYLSLLFPTTPMPWPTSGLRRASINSFGFGGSNSHLVVDDAYNFLKIHQLSGNHCTVSVPPVPEALVPTIFSRAEISHDHSKSIHASSPSAIQPRPPKLYVLSAGSESSLVKLIDCYADYFKEGIAKGKYSQAFLDDLAYTLGSRRTHLSWRSFFITSSSTDLQAVEQNASTPREKNETLPRLGFVFTGQGAQWYGMGQELMAYPAFHESVHESDIYLRSLGCEWSVCDYFTQNAIKLEIDAPVLSQTLCTVLQIALVNLLEYFGITPSVVCGHSSGEIAAAYTVGALSKESALKVAYYRGLLATSLPETCPYTGAMLAVALSAEQIGPYFAKVRKEGQWGPVVACYNSPESITVSGFEDQIDELILLLTEANVFNRKLRVNVAYHSPQMTEVALEYLERLTPLKQGHRHTHPVGMVSSVTGDDYIASEISNASYWVENMVSPVQFSQAVENMCKKSPKSVTKKVNRSHRSAVAVDYLLEIGPHGALRGPVREILKFHRRGTDIKYDSLLSRNVSALDTLLQAVGRLHCSGYMVNLSAINGLSSKPSKTAWMALPSLPEYQFNHSQRHWHESRITSDLKHKNHRYMELLGKQSLDWNPLTPCWRNFLRIKDMPWIEDHKINGVVLYPGAGMLVMAIEAARKINAHQEVLGYQLTNITFSAALDVSAGELETQLALQPQKQAPGSKDRSFEFVISSYSAGQWSENCRGMIYVQAKDNSSLEESEVSTEGLRLGGIARTILSKPYYDFLHDCGYGYGPSFQRIENIQYSNSGEALAQISLYQGSVQSYVVHPTTLDAVMHLQFAATSNGCKKSLGTLIPTKIDSLWVAAAGLGHLAKDPVNVLTKVTSESHRFCKVSILGENSSNQQEILRVVGLETTAVATATNSAPIRSPEEQVLTYIDTKIDIDTASSQQILDYLAKEYPAPPEPAAHHLQLQTDIFQCLREVKEHLQNSSPQNIPQHIKSYMAWMDFQLEESSKYDNKYIGESGGERPAEKRLYMEVCQELSSVLTQKTIPTQLLFETGLLDNYYVEKAQTEVYITRLLKYIDLLSHKNPAMKIIEVGGGTGTFTEHILDTLHRHSDGEAGIVRCKSYDFTDIGPLFLERAKEKFGQYSDKMDYGILNIEKDPSEQGYEAGSYDLVIAISVIHATRTLEQSLSNVRKLLKPGGVFLLQEPTTPANPTTGFVFGILPGWWLGTEENRKLSPLVDEETWNTLLIKTGFTGTELVLRDYESELCHEMSFLISKAVDEQTSSVESSSNLRYKLIVEKDSILQQNLAEQLQNHGNLQNCACDILTIEEAAAIPDLREYVSIFLPELEHPLLTSMGEKTYNTLKTFLLASSHILWLTKGGGESLKDPAYVVIDGFARSFRLEANNLKLVSLALQDEGGLTFGQLETIFQVMRKTLQSPIEEYEREYIEKNGMLHTNRIVEANSLKADFLDRLAQHKTDEVVAEVTPVLLDIESPGQLDTLYFAKDADAKYAPSANEVEIEVKAIELGFVDYSVVTGRSKESKLGSGCCGIVLKDTPESGFQAGDRVWMHGSGMCKTVARSSAALVTKLPIEISFEQVCALPPGSLAVAYAMHQAVNIRKGDSMLLRCSKLHLEAALQMAIAAEVNLYIVAEDETAKEILSRTNRIPDDHIISGPRFSRTLKRLTGGRGVDVILNSVDEDISQCFESLSPFGTFVDIVDHRESTVSLRNQQANLNVTTITVNSALMAQERPQMLSPAMEKVITLAAAGALKPSTDVKTYPLSQAKTAFEELGANKEGAKVVLSVEMQDKITCIQSRKQTYQFPGDATYVISGLGGLGRSVARWMGHKGAKHLLLLSRSGGKSKEAMECISFLQKMGVTIEAPVCDVSNREDVKKTISKYQTTLPPIKGCIHLSKSGNDALFENMPFSMWRENMGAKADGAWNLHEFLPKGLDFFVMFASIGGVIGSVTLVAYGSSNHYLDGLAQYRISQGEKAMALDYGVAEEDGRLAEDQALFHRFMLEGKYIPMPEYEFLALLDYACDPTTQLSNIRESQPVSGIETPAKIMAKGFELPQAMRQPLWRHMFHVKAVEKTNNSSATADRKQNLTAKLDNTVSIEEAANLITAALVKRVSRTTSVAEEKLDINRPMHTYGVDSLTAVDLRNWFASTISIDVAVFEILGDVSFADIGGLVARKYKETPREG</sequence>
<dbReference type="InterPro" id="IPR006162">
    <property type="entry name" value="Ppantetheine_attach_site"/>
</dbReference>
<keyword evidence="12" id="KW-1185">Reference proteome</keyword>
<dbReference type="InterPro" id="IPR014043">
    <property type="entry name" value="Acyl_transferase_dom"/>
</dbReference>
<dbReference type="Gene3D" id="3.30.70.3290">
    <property type="match status" value="1"/>
</dbReference>
<dbReference type="SMART" id="SM00827">
    <property type="entry name" value="PKS_AT"/>
    <property type="match status" value="1"/>
</dbReference>
<dbReference type="Pfam" id="PF14765">
    <property type="entry name" value="PS-DH"/>
    <property type="match status" value="1"/>
</dbReference>
<dbReference type="PROSITE" id="PS52004">
    <property type="entry name" value="KS3_2"/>
    <property type="match status" value="1"/>
</dbReference>
<dbReference type="InterPro" id="IPR049551">
    <property type="entry name" value="PKS_DH_C"/>
</dbReference>
<dbReference type="InterPro" id="IPR016039">
    <property type="entry name" value="Thiolase-like"/>
</dbReference>
<keyword evidence="5" id="KW-0511">Multifunctional enzyme</keyword>
<dbReference type="PANTHER" id="PTHR43775">
    <property type="entry name" value="FATTY ACID SYNTHASE"/>
    <property type="match status" value="1"/>
</dbReference>
<evidence type="ECO:0000256" key="1">
    <source>
        <dbReference type="ARBA" id="ARBA00022450"/>
    </source>
</evidence>